<evidence type="ECO:0000256" key="1">
    <source>
        <dbReference type="SAM" id="Phobius"/>
    </source>
</evidence>
<keyword evidence="4" id="KW-1185">Reference proteome</keyword>
<proteinExistence type="predicted"/>
<reference evidence="3" key="1">
    <citation type="journal article" date="2022" name="Cell">
        <title>Repeat-based holocentromeres influence genome architecture and karyotype evolution.</title>
        <authorList>
            <person name="Hofstatter P.G."/>
            <person name="Thangavel G."/>
            <person name="Lux T."/>
            <person name="Neumann P."/>
            <person name="Vondrak T."/>
            <person name="Novak P."/>
            <person name="Zhang M."/>
            <person name="Costa L."/>
            <person name="Castellani M."/>
            <person name="Scott A."/>
            <person name="Toegelov H."/>
            <person name="Fuchs J."/>
            <person name="Mata-Sucre Y."/>
            <person name="Dias Y."/>
            <person name="Vanzela A.L.L."/>
            <person name="Huettel B."/>
            <person name="Almeida C.C.S."/>
            <person name="Simkova H."/>
            <person name="Souza G."/>
            <person name="Pedrosa-Harand A."/>
            <person name="Macas J."/>
            <person name="Mayer K.F.X."/>
            <person name="Houben A."/>
            <person name="Marques A."/>
        </authorList>
    </citation>
    <scope>NUCLEOTIDE SEQUENCE</scope>
    <source>
        <strain evidence="3">RhyBre1mFocal</strain>
    </source>
</reference>
<evidence type="ECO:0000313" key="4">
    <source>
        <dbReference type="Proteomes" id="UP001151287"/>
    </source>
</evidence>
<dbReference type="Pfam" id="PF13968">
    <property type="entry name" value="DUF4220"/>
    <property type="match status" value="1"/>
</dbReference>
<accession>A0A9Q0D345</accession>
<protein>
    <recommendedName>
        <fullName evidence="2">DUF4220 domain-containing protein</fullName>
    </recommendedName>
</protein>
<dbReference type="PANTHER" id="PTHR31325">
    <property type="entry name" value="OS01G0798800 PROTEIN-RELATED"/>
    <property type="match status" value="1"/>
</dbReference>
<dbReference type="InterPro" id="IPR025315">
    <property type="entry name" value="DUF4220"/>
</dbReference>
<dbReference type="AlphaFoldDB" id="A0A9Q0D345"/>
<dbReference type="Proteomes" id="UP001151287">
    <property type="component" value="Unassembled WGS sequence"/>
</dbReference>
<evidence type="ECO:0000313" key="3">
    <source>
        <dbReference type="EMBL" id="KAJ1704317.1"/>
    </source>
</evidence>
<dbReference type="InterPro" id="IPR007658">
    <property type="entry name" value="DUF594"/>
</dbReference>
<name>A0A9Q0D345_9POAL</name>
<keyword evidence="1" id="KW-0472">Membrane</keyword>
<organism evidence="3 4">
    <name type="scientific">Rhynchospora breviuscula</name>
    <dbReference type="NCBI Taxonomy" id="2022672"/>
    <lineage>
        <taxon>Eukaryota</taxon>
        <taxon>Viridiplantae</taxon>
        <taxon>Streptophyta</taxon>
        <taxon>Embryophyta</taxon>
        <taxon>Tracheophyta</taxon>
        <taxon>Spermatophyta</taxon>
        <taxon>Magnoliopsida</taxon>
        <taxon>Liliopsida</taxon>
        <taxon>Poales</taxon>
        <taxon>Cyperaceae</taxon>
        <taxon>Cyperoideae</taxon>
        <taxon>Rhynchosporeae</taxon>
        <taxon>Rhynchospora</taxon>
    </lineage>
</organism>
<dbReference type="Pfam" id="PF04578">
    <property type="entry name" value="DUF594"/>
    <property type="match status" value="1"/>
</dbReference>
<evidence type="ECO:0000259" key="2">
    <source>
        <dbReference type="Pfam" id="PF13968"/>
    </source>
</evidence>
<feature type="transmembrane region" description="Helical" evidence="1">
    <location>
        <begin position="151"/>
        <end position="173"/>
    </location>
</feature>
<sequence length="456" mass="51957">MKIEHELAKPNEVLDPKYMKGYKYLVIGEGNINPKINNGPDYTPEIELPPGVVTLDEVWSCKDRLLDPSIDTDSRLREVCLSFAFFKLLKRRFYEYPAAEAQLEKTRQLVFNGLLSRNNDSIYRVIAMEIAFLRDFFYTRYPVAFALGVPVLHVILLVGMFGVSVWISVLAILCKGKFSRSLNNTIGQYSLLENYNKFHLGCWLLVTCIPYSTWGWSPSKVAPNGMKKRKAVVLSPYVKGAIVDSLRLMSHYPTKGVASLVQNGVYDDLAWSCTLKTEFHTLIVWHIATGLCEIQPVKDKGNKESVQPYDSVASHLSNYCAYLMVFLPDMLPESIFSVKLFFHNVLTETKEFFHGAHNYEDKYNFMLQVGDSGNRVIDMGARLAKYLMEIPDDARRWKIMANFWSEFIIFLAPSGKEREHLKNLESGGEFITHLWALLYHAGIVHDTATASSGHHP</sequence>
<gene>
    <name evidence="3" type="ORF">LUZ63_004096</name>
</gene>
<feature type="domain" description="DUF4220" evidence="2">
    <location>
        <begin position="19"/>
        <end position="166"/>
    </location>
</feature>
<comment type="caution">
    <text evidence="3">The sequence shown here is derived from an EMBL/GenBank/DDBJ whole genome shotgun (WGS) entry which is preliminary data.</text>
</comment>
<dbReference type="EMBL" id="JAMQYH010000001">
    <property type="protein sequence ID" value="KAJ1704317.1"/>
    <property type="molecule type" value="Genomic_DNA"/>
</dbReference>
<dbReference type="OrthoDB" id="672171at2759"/>
<keyword evidence="1" id="KW-1133">Transmembrane helix</keyword>
<keyword evidence="1" id="KW-0812">Transmembrane</keyword>